<dbReference type="OrthoDB" id="9771846at2"/>
<dbReference type="Pfam" id="PF00535">
    <property type="entry name" value="Glycos_transf_2"/>
    <property type="match status" value="1"/>
</dbReference>
<accession>A0A2U2MT20</accession>
<feature type="domain" description="Glycosyltransferase 2-like" evidence="5">
    <location>
        <begin position="5"/>
        <end position="142"/>
    </location>
</feature>
<name>A0A2U2MT20_9BIFI</name>
<dbReference type="RefSeq" id="WP_109137164.1">
    <property type="nucleotide sequence ID" value="NZ_QFFN01000009.1"/>
</dbReference>
<keyword evidence="7" id="KW-1185">Reference proteome</keyword>
<comment type="similarity">
    <text evidence="2">Belongs to the glycosyltransferase 2 family.</text>
</comment>
<evidence type="ECO:0000256" key="2">
    <source>
        <dbReference type="ARBA" id="ARBA00006739"/>
    </source>
</evidence>
<gene>
    <name evidence="6" type="ORF">DF200_04920</name>
</gene>
<dbReference type="EMBL" id="QFFN01000009">
    <property type="protein sequence ID" value="PWG59985.1"/>
    <property type="molecule type" value="Genomic_DNA"/>
</dbReference>
<keyword evidence="4" id="KW-0808">Transferase</keyword>
<evidence type="ECO:0000256" key="1">
    <source>
        <dbReference type="ARBA" id="ARBA00004776"/>
    </source>
</evidence>
<dbReference type="Gene3D" id="3.90.550.10">
    <property type="entry name" value="Spore Coat Polysaccharide Biosynthesis Protein SpsA, Chain A"/>
    <property type="match status" value="1"/>
</dbReference>
<dbReference type="PANTHER" id="PTHR43179">
    <property type="entry name" value="RHAMNOSYLTRANSFERASE WBBL"/>
    <property type="match status" value="1"/>
</dbReference>
<evidence type="ECO:0000313" key="6">
    <source>
        <dbReference type="EMBL" id="PWG59985.1"/>
    </source>
</evidence>
<evidence type="ECO:0000256" key="3">
    <source>
        <dbReference type="ARBA" id="ARBA00022676"/>
    </source>
</evidence>
<sequence length="289" mass="32259">MALGVVILNYLNYSCTIECVESVLRQHDVETRIAVVDNGSPNDSADRLAAFCAGVPNAEFIANAENLGFAKGNNVGIAVLRRQGIDRILVLNSDIVLTDDTLAGTLSRMDVPDNVGVVGFRTENAEGRNSTPRNVTVRSGVTIFRDIYTTLGGFKNKYITSRPIVSTVRKAVAQHDDSPRILNPNSETLHGAALLFTENFFRDYDGFYPGTFLYYEEDCLSILCQKTGLREMYCPAYRVLHKERGSAKMAWSKDAEEIQRQRQIESRAVAQRLAKMSATQVREAFRFDR</sequence>
<dbReference type="InterPro" id="IPR029044">
    <property type="entry name" value="Nucleotide-diphossugar_trans"/>
</dbReference>
<evidence type="ECO:0000256" key="4">
    <source>
        <dbReference type="ARBA" id="ARBA00022679"/>
    </source>
</evidence>
<dbReference type="GO" id="GO:0016757">
    <property type="term" value="F:glycosyltransferase activity"/>
    <property type="evidence" value="ECO:0007669"/>
    <property type="project" value="UniProtKB-KW"/>
</dbReference>
<proteinExistence type="inferred from homology"/>
<evidence type="ECO:0000313" key="7">
    <source>
        <dbReference type="Proteomes" id="UP000245753"/>
    </source>
</evidence>
<reference evidence="6 7" key="1">
    <citation type="journal article" date="2018" name="Int. J. Syst. Evol. Microbiol.">
        <title>Bifidobacterium catulorum sp. nov., a novel taxon from the faeces of the baby common marmoset (Callithrix jacchus).</title>
        <authorList>
            <person name="Modesto M."/>
            <person name="Michelini S."/>
            <person name="Oki K."/>
            <person name="Biavati B."/>
            <person name="Watanabe K."/>
            <person name="Mattarelli P."/>
        </authorList>
    </citation>
    <scope>NUCLEOTIDE SEQUENCE [LARGE SCALE GENOMIC DNA]</scope>
    <source>
        <strain evidence="6 7">MRM 8.19</strain>
    </source>
</reference>
<protein>
    <recommendedName>
        <fullName evidence="5">Glycosyltransferase 2-like domain-containing protein</fullName>
    </recommendedName>
</protein>
<comment type="caution">
    <text evidence="6">The sequence shown here is derived from an EMBL/GenBank/DDBJ whole genome shotgun (WGS) entry which is preliminary data.</text>
</comment>
<comment type="pathway">
    <text evidence="1">Cell wall biogenesis; cell wall polysaccharide biosynthesis.</text>
</comment>
<dbReference type="InterPro" id="IPR001173">
    <property type="entry name" value="Glyco_trans_2-like"/>
</dbReference>
<evidence type="ECO:0000259" key="5">
    <source>
        <dbReference type="Pfam" id="PF00535"/>
    </source>
</evidence>
<dbReference type="PANTHER" id="PTHR43179:SF12">
    <property type="entry name" value="GALACTOFURANOSYLTRANSFERASE GLFT2"/>
    <property type="match status" value="1"/>
</dbReference>
<organism evidence="6 7">
    <name type="scientific">Bifidobacterium catulorum</name>
    <dbReference type="NCBI Taxonomy" id="1630173"/>
    <lineage>
        <taxon>Bacteria</taxon>
        <taxon>Bacillati</taxon>
        <taxon>Actinomycetota</taxon>
        <taxon>Actinomycetes</taxon>
        <taxon>Bifidobacteriales</taxon>
        <taxon>Bifidobacteriaceae</taxon>
        <taxon>Bifidobacterium</taxon>
    </lineage>
</organism>
<keyword evidence="3" id="KW-0328">Glycosyltransferase</keyword>
<dbReference type="SUPFAM" id="SSF53448">
    <property type="entry name" value="Nucleotide-diphospho-sugar transferases"/>
    <property type="match status" value="1"/>
</dbReference>
<dbReference type="AlphaFoldDB" id="A0A2U2MT20"/>
<dbReference type="Proteomes" id="UP000245753">
    <property type="component" value="Unassembled WGS sequence"/>
</dbReference>